<dbReference type="AlphaFoldDB" id="A0A4R7JA23"/>
<evidence type="ECO:0000256" key="4">
    <source>
        <dbReference type="ARBA" id="ARBA00011160"/>
    </source>
</evidence>
<dbReference type="InterPro" id="IPR047929">
    <property type="entry name" value="FtsX_actino"/>
</dbReference>
<feature type="transmembrane region" description="Helical" evidence="13">
    <location>
        <begin position="20"/>
        <end position="40"/>
    </location>
</feature>
<reference evidence="16 17" key="1">
    <citation type="submission" date="2019-03" db="EMBL/GenBank/DDBJ databases">
        <title>Genomic Encyclopedia of Archaeal and Bacterial Type Strains, Phase II (KMG-II): from individual species to whole genera.</title>
        <authorList>
            <person name="Goeker M."/>
        </authorList>
    </citation>
    <scope>NUCLEOTIDE SEQUENCE [LARGE SCALE GENOMIC DNA]</scope>
    <source>
        <strain evidence="16 17">DSM 24323</strain>
    </source>
</reference>
<feature type="domain" description="FtsX extracellular" evidence="15">
    <location>
        <begin position="54"/>
        <end position="155"/>
    </location>
</feature>
<dbReference type="InterPro" id="IPR004513">
    <property type="entry name" value="FtsX"/>
</dbReference>
<dbReference type="Pfam" id="PF18075">
    <property type="entry name" value="FtsX_ECD"/>
    <property type="match status" value="1"/>
</dbReference>
<dbReference type="InterPro" id="IPR040690">
    <property type="entry name" value="FtsX_ECD"/>
</dbReference>
<accession>A0A4R7JA23</accession>
<keyword evidence="9 13" id="KW-1133">Transmembrane helix</keyword>
<dbReference type="NCBIfam" id="NF038346">
    <property type="entry name" value="FtsX_actino"/>
    <property type="match status" value="1"/>
</dbReference>
<comment type="similarity">
    <text evidence="3 12">Belongs to the ABC-4 integral membrane protein family. FtsX subfamily.</text>
</comment>
<evidence type="ECO:0000259" key="15">
    <source>
        <dbReference type="Pfam" id="PF18075"/>
    </source>
</evidence>
<dbReference type="Pfam" id="PF02687">
    <property type="entry name" value="FtsX"/>
    <property type="match status" value="1"/>
</dbReference>
<organism evidence="16 17">
    <name type="scientific">Naumannella halotolerans</name>
    <dbReference type="NCBI Taxonomy" id="993414"/>
    <lineage>
        <taxon>Bacteria</taxon>
        <taxon>Bacillati</taxon>
        <taxon>Actinomycetota</taxon>
        <taxon>Actinomycetes</taxon>
        <taxon>Propionibacteriales</taxon>
        <taxon>Propionibacteriaceae</taxon>
        <taxon>Naumannella</taxon>
    </lineage>
</organism>
<dbReference type="GO" id="GO:0005886">
    <property type="term" value="C:plasma membrane"/>
    <property type="evidence" value="ECO:0007669"/>
    <property type="project" value="UniProtKB-SubCell"/>
</dbReference>
<evidence type="ECO:0000256" key="12">
    <source>
        <dbReference type="PIRNR" id="PIRNR003097"/>
    </source>
</evidence>
<comment type="subcellular location">
    <subcellularLocation>
        <location evidence="2">Cell membrane</location>
        <topology evidence="2">Multi-pass membrane protein</topology>
    </subcellularLocation>
</comment>
<keyword evidence="17" id="KW-1185">Reference proteome</keyword>
<evidence type="ECO:0000256" key="2">
    <source>
        <dbReference type="ARBA" id="ARBA00004651"/>
    </source>
</evidence>
<comment type="caution">
    <text evidence="16">The sequence shown here is derived from an EMBL/GenBank/DDBJ whole genome shotgun (WGS) entry which is preliminary data.</text>
</comment>
<dbReference type="PANTHER" id="PTHR47755:SF1">
    <property type="entry name" value="CELL DIVISION PROTEIN FTSX"/>
    <property type="match status" value="1"/>
</dbReference>
<dbReference type="GO" id="GO:0051301">
    <property type="term" value="P:cell division"/>
    <property type="evidence" value="ECO:0007669"/>
    <property type="project" value="UniProtKB-KW"/>
</dbReference>
<evidence type="ECO:0000256" key="5">
    <source>
        <dbReference type="ARBA" id="ARBA00021907"/>
    </source>
</evidence>
<comment type="function">
    <text evidence="1">Part of the ABC transporter FtsEX involved in cellular division.</text>
</comment>
<evidence type="ECO:0000259" key="14">
    <source>
        <dbReference type="Pfam" id="PF02687"/>
    </source>
</evidence>
<keyword evidence="6 12" id="KW-1003">Cell membrane</keyword>
<dbReference type="InterPro" id="IPR003838">
    <property type="entry name" value="ABC3_permease_C"/>
</dbReference>
<evidence type="ECO:0000256" key="1">
    <source>
        <dbReference type="ARBA" id="ARBA00003552"/>
    </source>
</evidence>
<dbReference type="RefSeq" id="WP_133754220.1">
    <property type="nucleotide sequence ID" value="NZ_SOAW01000001.1"/>
</dbReference>
<evidence type="ECO:0000256" key="10">
    <source>
        <dbReference type="ARBA" id="ARBA00023136"/>
    </source>
</evidence>
<evidence type="ECO:0000256" key="8">
    <source>
        <dbReference type="ARBA" id="ARBA00022692"/>
    </source>
</evidence>
<gene>
    <name evidence="16" type="ORF">CLV29_1396</name>
</gene>
<dbReference type="OrthoDB" id="9812531at2"/>
<sequence length="299" mass="32880">MRHMLSETFSGLRRNLTMNLAVIVTMWVSLSLFGAGLLAFQQVNLMKDSWYDKVEISVFLCNASSEGQNCSGEEITDAQRSTIEQALDTNPEVQEVYFETKQMAYDEFRRAFEGSPIQDTLRVEDMQESFRVKLVNPEEYQGVVTAISGLPGVQAIQDLHEILDPLFQWLGVLQWGAIIASGLLLAAAALQIGNMVRVAAFARRRDIGIMRLVGASNLYIVMPFVLEALLAAVVGAALACATLAAAVFFLITENAQVLIQASPWIGPQQVLWACLGVAIVALVLSIVPTLIATRRYLRV</sequence>
<evidence type="ECO:0000256" key="11">
    <source>
        <dbReference type="ARBA" id="ARBA00023306"/>
    </source>
</evidence>
<evidence type="ECO:0000313" key="17">
    <source>
        <dbReference type="Proteomes" id="UP000295371"/>
    </source>
</evidence>
<feature type="domain" description="ABC3 transporter permease C-terminal" evidence="14">
    <location>
        <begin position="178"/>
        <end position="296"/>
    </location>
</feature>
<keyword evidence="8 13" id="KW-0812">Transmembrane</keyword>
<dbReference type="PANTHER" id="PTHR47755">
    <property type="entry name" value="CELL DIVISION PROTEIN FTSX"/>
    <property type="match status" value="1"/>
</dbReference>
<dbReference type="PIRSF" id="PIRSF003097">
    <property type="entry name" value="FtsX"/>
    <property type="match status" value="1"/>
</dbReference>
<evidence type="ECO:0000256" key="9">
    <source>
        <dbReference type="ARBA" id="ARBA00022989"/>
    </source>
</evidence>
<evidence type="ECO:0000313" key="16">
    <source>
        <dbReference type="EMBL" id="TDT33766.1"/>
    </source>
</evidence>
<protein>
    <recommendedName>
        <fullName evidence="5 12">Cell division protein FtsX</fullName>
    </recommendedName>
</protein>
<evidence type="ECO:0000256" key="3">
    <source>
        <dbReference type="ARBA" id="ARBA00007379"/>
    </source>
</evidence>
<dbReference type="EMBL" id="SOAW01000001">
    <property type="protein sequence ID" value="TDT33766.1"/>
    <property type="molecule type" value="Genomic_DNA"/>
</dbReference>
<evidence type="ECO:0000256" key="6">
    <source>
        <dbReference type="ARBA" id="ARBA00022475"/>
    </source>
</evidence>
<feature type="transmembrane region" description="Helical" evidence="13">
    <location>
        <begin position="217"/>
        <end position="250"/>
    </location>
</feature>
<keyword evidence="7 12" id="KW-0132">Cell division</keyword>
<keyword evidence="11 12" id="KW-0131">Cell cycle</keyword>
<dbReference type="Proteomes" id="UP000295371">
    <property type="component" value="Unassembled WGS sequence"/>
</dbReference>
<name>A0A4R7JA23_9ACTN</name>
<feature type="transmembrane region" description="Helical" evidence="13">
    <location>
        <begin position="270"/>
        <end position="292"/>
    </location>
</feature>
<dbReference type="Gene3D" id="3.30.70.3040">
    <property type="match status" value="1"/>
</dbReference>
<keyword evidence="10 12" id="KW-0472">Membrane</keyword>
<evidence type="ECO:0000256" key="7">
    <source>
        <dbReference type="ARBA" id="ARBA00022618"/>
    </source>
</evidence>
<feature type="transmembrane region" description="Helical" evidence="13">
    <location>
        <begin position="172"/>
        <end position="196"/>
    </location>
</feature>
<comment type="subunit">
    <text evidence="4">Forms a membrane-associated complex with FtsE.</text>
</comment>
<evidence type="ECO:0000256" key="13">
    <source>
        <dbReference type="SAM" id="Phobius"/>
    </source>
</evidence>
<proteinExistence type="inferred from homology"/>